<proteinExistence type="predicted"/>
<sequence length="515" mass="55593">MPNTNVQINVTLKIKIPKDSEGDLTFVPLTGAARIQCCSMEATLDSGETMSVPLAEVNNPQCGSAEISLSAEEWDAIFAEGNSSSDTPFSPESLSRQLPGGSEATERGNPTHVIPDVTSSASPERTSGSVSQEKGKAREVLGSKTPVQDNIPLPEFNSAIFSMALEEADRKYAEFLGSGISLVGIGGLEEIGFHESGNVQEPSSMQDNELGPIPGYGWQSDEDLIQLLQATLEGSDGGEVGREKCIKVVGPEEGSGDRGAGPEEPNTVVGLEETQTPQQKQDAELNETEDYDFEDALLTSITEPSSSVDDGYIFSQEDPTWEGYSIRRTPSFSSLFGNSPEASEETSPPGSSQTEIFEPSPAPSSEARPINSPDHDSEMEIDSSTEYDEDASEDESEDECMGVDDSSDPSDDDMEDSEGLPSDMTPENATYEPTAMKNPSPIPETPRSIDEYVSAPAPARVDNEIRLYQRNSVYLEGQGNAAHTIYPQPWEVEVNEEARTLVYDGQIYQLMDFSS</sequence>
<feature type="compositionally biased region" description="Polar residues" evidence="1">
    <location>
        <begin position="117"/>
        <end position="132"/>
    </location>
</feature>
<protein>
    <submittedName>
        <fullName evidence="2">Uncharacterized protein</fullName>
    </submittedName>
</protein>
<accession>A0A3N4KH79</accession>
<evidence type="ECO:0000256" key="1">
    <source>
        <dbReference type="SAM" id="MobiDB-lite"/>
    </source>
</evidence>
<dbReference type="InParanoid" id="A0A3N4KH79"/>
<dbReference type="AlphaFoldDB" id="A0A3N4KH79"/>
<evidence type="ECO:0000313" key="2">
    <source>
        <dbReference type="EMBL" id="RPB09887.1"/>
    </source>
</evidence>
<feature type="compositionally biased region" description="Polar residues" evidence="1">
    <location>
        <begin position="328"/>
        <end position="355"/>
    </location>
</feature>
<organism evidence="2 3">
    <name type="scientific">Morchella conica CCBAS932</name>
    <dbReference type="NCBI Taxonomy" id="1392247"/>
    <lineage>
        <taxon>Eukaryota</taxon>
        <taxon>Fungi</taxon>
        <taxon>Dikarya</taxon>
        <taxon>Ascomycota</taxon>
        <taxon>Pezizomycotina</taxon>
        <taxon>Pezizomycetes</taxon>
        <taxon>Pezizales</taxon>
        <taxon>Morchellaceae</taxon>
        <taxon>Morchella</taxon>
    </lineage>
</organism>
<feature type="region of interest" description="Disordered" evidence="1">
    <location>
        <begin position="249"/>
        <end position="449"/>
    </location>
</feature>
<dbReference type="OrthoDB" id="5413221at2759"/>
<feature type="compositionally biased region" description="Polar residues" evidence="1">
    <location>
        <begin position="81"/>
        <end position="96"/>
    </location>
</feature>
<gene>
    <name evidence="2" type="ORF">P167DRAFT_547646</name>
</gene>
<evidence type="ECO:0000313" key="3">
    <source>
        <dbReference type="Proteomes" id="UP000277580"/>
    </source>
</evidence>
<reference evidence="2 3" key="1">
    <citation type="journal article" date="2018" name="Nat. Ecol. Evol.">
        <title>Pezizomycetes genomes reveal the molecular basis of ectomycorrhizal truffle lifestyle.</title>
        <authorList>
            <person name="Murat C."/>
            <person name="Payen T."/>
            <person name="Noel B."/>
            <person name="Kuo A."/>
            <person name="Morin E."/>
            <person name="Chen J."/>
            <person name="Kohler A."/>
            <person name="Krizsan K."/>
            <person name="Balestrini R."/>
            <person name="Da Silva C."/>
            <person name="Montanini B."/>
            <person name="Hainaut M."/>
            <person name="Levati E."/>
            <person name="Barry K.W."/>
            <person name="Belfiori B."/>
            <person name="Cichocki N."/>
            <person name="Clum A."/>
            <person name="Dockter R.B."/>
            <person name="Fauchery L."/>
            <person name="Guy J."/>
            <person name="Iotti M."/>
            <person name="Le Tacon F."/>
            <person name="Lindquist E.A."/>
            <person name="Lipzen A."/>
            <person name="Malagnac F."/>
            <person name="Mello A."/>
            <person name="Molinier V."/>
            <person name="Miyauchi S."/>
            <person name="Poulain J."/>
            <person name="Riccioni C."/>
            <person name="Rubini A."/>
            <person name="Sitrit Y."/>
            <person name="Splivallo R."/>
            <person name="Traeger S."/>
            <person name="Wang M."/>
            <person name="Zifcakova L."/>
            <person name="Wipf D."/>
            <person name="Zambonelli A."/>
            <person name="Paolocci F."/>
            <person name="Nowrousian M."/>
            <person name="Ottonello S."/>
            <person name="Baldrian P."/>
            <person name="Spatafora J.W."/>
            <person name="Henrissat B."/>
            <person name="Nagy L.G."/>
            <person name="Aury J.M."/>
            <person name="Wincker P."/>
            <person name="Grigoriev I.V."/>
            <person name="Bonfante P."/>
            <person name="Martin F.M."/>
        </authorList>
    </citation>
    <scope>NUCLEOTIDE SEQUENCE [LARGE SCALE GENOMIC DNA]</scope>
    <source>
        <strain evidence="2 3">CCBAS932</strain>
    </source>
</reference>
<dbReference type="EMBL" id="ML119147">
    <property type="protein sequence ID" value="RPB09887.1"/>
    <property type="molecule type" value="Genomic_DNA"/>
</dbReference>
<feature type="compositionally biased region" description="Acidic residues" evidence="1">
    <location>
        <begin position="379"/>
        <end position="418"/>
    </location>
</feature>
<feature type="compositionally biased region" description="Polar residues" evidence="1">
    <location>
        <begin position="299"/>
        <end position="308"/>
    </location>
</feature>
<feature type="region of interest" description="Disordered" evidence="1">
    <location>
        <begin position="81"/>
        <end position="139"/>
    </location>
</feature>
<feature type="compositionally biased region" description="Acidic residues" evidence="1">
    <location>
        <begin position="284"/>
        <end position="295"/>
    </location>
</feature>
<dbReference type="Proteomes" id="UP000277580">
    <property type="component" value="Unassembled WGS sequence"/>
</dbReference>
<name>A0A3N4KH79_9PEZI</name>
<keyword evidence="3" id="KW-1185">Reference proteome</keyword>